<dbReference type="Proteomes" id="UP000831701">
    <property type="component" value="Chromosome 7"/>
</dbReference>
<gene>
    <name evidence="1" type="ORF">L3Q82_025229</name>
</gene>
<name>A0ACB8WSP4_9TELE</name>
<keyword evidence="2" id="KW-1185">Reference proteome</keyword>
<protein>
    <submittedName>
        <fullName evidence="1">Uncharacterized protein</fullName>
    </submittedName>
</protein>
<sequence>MYSFGPSWCAMFCIPEQAENPVKMNKFVSRNAGDSGYAPAPTNADVNRMDSRCSGRVEVLLNNQWGTVCDNGWGLNDAMVVCRQLGCGKALKATKRASFGQGSGPIWMDNVQCTGHESSVTDCKHQGLGLHKCGHEDDVGVVCEESGHNSFCNHTCSNNTTFRERNGHNTSYNHYCSNTSKSSNKTGWFEQ</sequence>
<dbReference type="EMBL" id="CM041537">
    <property type="protein sequence ID" value="KAI3370468.1"/>
    <property type="molecule type" value="Genomic_DNA"/>
</dbReference>
<proteinExistence type="predicted"/>
<evidence type="ECO:0000313" key="2">
    <source>
        <dbReference type="Proteomes" id="UP000831701"/>
    </source>
</evidence>
<organism evidence="1 2">
    <name type="scientific">Scortum barcoo</name>
    <name type="common">barcoo grunter</name>
    <dbReference type="NCBI Taxonomy" id="214431"/>
    <lineage>
        <taxon>Eukaryota</taxon>
        <taxon>Metazoa</taxon>
        <taxon>Chordata</taxon>
        <taxon>Craniata</taxon>
        <taxon>Vertebrata</taxon>
        <taxon>Euteleostomi</taxon>
        <taxon>Actinopterygii</taxon>
        <taxon>Neopterygii</taxon>
        <taxon>Teleostei</taxon>
        <taxon>Neoteleostei</taxon>
        <taxon>Acanthomorphata</taxon>
        <taxon>Eupercaria</taxon>
        <taxon>Centrarchiformes</taxon>
        <taxon>Terapontoidei</taxon>
        <taxon>Terapontidae</taxon>
        <taxon>Scortum</taxon>
    </lineage>
</organism>
<evidence type="ECO:0000313" key="1">
    <source>
        <dbReference type="EMBL" id="KAI3370468.1"/>
    </source>
</evidence>
<accession>A0ACB8WSP4</accession>
<reference evidence="1" key="1">
    <citation type="submission" date="2022-04" db="EMBL/GenBank/DDBJ databases">
        <title>Jade perch genome.</title>
        <authorList>
            <person name="Chao B."/>
        </authorList>
    </citation>
    <scope>NUCLEOTIDE SEQUENCE</scope>
    <source>
        <strain evidence="1">CB-2022</strain>
    </source>
</reference>
<comment type="caution">
    <text evidence="1">The sequence shown here is derived from an EMBL/GenBank/DDBJ whole genome shotgun (WGS) entry which is preliminary data.</text>
</comment>